<protein>
    <submittedName>
        <fullName evidence="1">Uncharacterized protein</fullName>
    </submittedName>
</protein>
<evidence type="ECO:0000313" key="2">
    <source>
        <dbReference type="Proteomes" id="UP000240530"/>
    </source>
</evidence>
<sequence length="103" mass="11682">MDFQQYYEIIIEELVDNFDLDDGEYYGDVVLTDELYQASCEIAKKFDVDFNGDQSALAVLEASKQNAVEPDTYSVSAAAVGCVVDYLEDNFVVEFEDEDFDDE</sequence>
<reference evidence="1 2" key="1">
    <citation type="submission" date="2018-03" db="EMBL/GenBank/DDBJ databases">
        <title>Whole genome sequencing of Histamine producing bacteria.</title>
        <authorList>
            <person name="Butler K."/>
        </authorList>
    </citation>
    <scope>NUCLEOTIDE SEQUENCE [LARGE SCALE GENOMIC DNA]</scope>
    <source>
        <strain evidence="1 2">Res.4.1</strain>
    </source>
</reference>
<organism evidence="1 2">
    <name type="scientific">Photobacterium leiognathi subsp. mandapamensis</name>
    <name type="common">Photobacterium mandapamensis</name>
    <dbReference type="NCBI Taxonomy" id="48408"/>
    <lineage>
        <taxon>Bacteria</taxon>
        <taxon>Pseudomonadati</taxon>
        <taxon>Pseudomonadota</taxon>
        <taxon>Gammaproteobacteria</taxon>
        <taxon>Vibrionales</taxon>
        <taxon>Vibrionaceae</taxon>
        <taxon>Photobacterium</taxon>
    </lineage>
</organism>
<dbReference type="Proteomes" id="UP000240530">
    <property type="component" value="Unassembled WGS sequence"/>
</dbReference>
<evidence type="ECO:0000313" key="1">
    <source>
        <dbReference type="EMBL" id="PSV11103.1"/>
    </source>
</evidence>
<accession>A0A2T3KVG8</accession>
<dbReference type="EMBL" id="PYNS01000008">
    <property type="protein sequence ID" value="PSV11103.1"/>
    <property type="molecule type" value="Genomic_DNA"/>
</dbReference>
<comment type="caution">
    <text evidence="1">The sequence shown here is derived from an EMBL/GenBank/DDBJ whole genome shotgun (WGS) entry which is preliminary data.</text>
</comment>
<dbReference type="AlphaFoldDB" id="A0A2T3KVG8"/>
<dbReference type="RefSeq" id="WP_107184985.1">
    <property type="nucleotide sequence ID" value="NZ_CP131574.1"/>
</dbReference>
<name>A0A2T3KVG8_PHOLD</name>
<gene>
    <name evidence="1" type="ORF">C0W93_10250</name>
</gene>
<proteinExistence type="predicted"/>